<organism evidence="1 2">
    <name type="scientific">Sphingomonas glacialis</name>
    <dbReference type="NCBI Taxonomy" id="658225"/>
    <lineage>
        <taxon>Bacteria</taxon>
        <taxon>Pseudomonadati</taxon>
        <taxon>Pseudomonadota</taxon>
        <taxon>Alphaproteobacteria</taxon>
        <taxon>Sphingomonadales</taxon>
        <taxon>Sphingomonadaceae</taxon>
        <taxon>Sphingomonas</taxon>
    </lineage>
</organism>
<dbReference type="InterPro" id="IPR007922">
    <property type="entry name" value="DciA-like"/>
</dbReference>
<dbReference type="EMBL" id="BNAQ01000002">
    <property type="protein sequence ID" value="GHH14889.1"/>
    <property type="molecule type" value="Genomic_DNA"/>
</dbReference>
<comment type="caution">
    <text evidence="1">The sequence shown here is derived from an EMBL/GenBank/DDBJ whole genome shotgun (WGS) entry which is preliminary data.</text>
</comment>
<dbReference type="Proteomes" id="UP000652430">
    <property type="component" value="Unassembled WGS sequence"/>
</dbReference>
<sequence>MLAGRKDAWRTRLRYGMDDAMSKRATPAPVAERPRGGRARSVAELLPDAGRAAFRRFGFVQSAVVSRWSEIVGPRYAGVSSPESIKFPHGERIGGTLNLVVRGAHATMMQHIAPEIIERVNRFFGYAAVAKVQFRQGDVPVPRPRAAPPSLKPVPVDLGASLRTIADPELKAVLEALAAGVAATRGAPSVGGDE</sequence>
<keyword evidence="2" id="KW-1185">Reference proteome</keyword>
<reference evidence="2" key="1">
    <citation type="journal article" date="2019" name="Int. J. Syst. Evol. Microbiol.">
        <title>The Global Catalogue of Microorganisms (GCM) 10K type strain sequencing project: providing services to taxonomists for standard genome sequencing and annotation.</title>
        <authorList>
            <consortium name="The Broad Institute Genomics Platform"/>
            <consortium name="The Broad Institute Genome Sequencing Center for Infectious Disease"/>
            <person name="Wu L."/>
            <person name="Ma J."/>
        </authorList>
    </citation>
    <scope>NUCLEOTIDE SEQUENCE [LARGE SCALE GENOMIC DNA]</scope>
    <source>
        <strain evidence="2">CGMCC 1.8957</strain>
    </source>
</reference>
<accession>A0ABQ3LHX0</accession>
<protein>
    <recommendedName>
        <fullName evidence="3">DUF721 domain-containing protein</fullName>
    </recommendedName>
</protein>
<evidence type="ECO:0000313" key="1">
    <source>
        <dbReference type="EMBL" id="GHH14889.1"/>
    </source>
</evidence>
<gene>
    <name evidence="1" type="ORF">GCM10008023_17080</name>
</gene>
<dbReference type="InterPro" id="IPR010593">
    <property type="entry name" value="DUF1159"/>
</dbReference>
<evidence type="ECO:0008006" key="3">
    <source>
        <dbReference type="Google" id="ProtNLM"/>
    </source>
</evidence>
<dbReference type="PIRSF" id="PIRSF032064">
    <property type="entry name" value="UCP032064"/>
    <property type="match status" value="1"/>
</dbReference>
<dbReference type="Pfam" id="PF05258">
    <property type="entry name" value="DciA"/>
    <property type="match status" value="1"/>
</dbReference>
<evidence type="ECO:0000313" key="2">
    <source>
        <dbReference type="Proteomes" id="UP000652430"/>
    </source>
</evidence>
<name>A0ABQ3LHX0_9SPHN</name>
<proteinExistence type="predicted"/>